<name>F9GCU8_FUSOF</name>
<evidence type="ECO:0008006" key="2">
    <source>
        <dbReference type="Google" id="ProtNLM"/>
    </source>
</evidence>
<organism evidence="1">
    <name type="scientific">Fusarium oxysporum (strain Fo5176)</name>
    <name type="common">Fusarium vascular wilt</name>
    <dbReference type="NCBI Taxonomy" id="660025"/>
    <lineage>
        <taxon>Eukaryota</taxon>
        <taxon>Fungi</taxon>
        <taxon>Dikarya</taxon>
        <taxon>Ascomycota</taxon>
        <taxon>Pezizomycotina</taxon>
        <taxon>Sordariomycetes</taxon>
        <taxon>Hypocreomycetidae</taxon>
        <taxon>Hypocreales</taxon>
        <taxon>Nectriaceae</taxon>
        <taxon>Fusarium</taxon>
        <taxon>Fusarium oxysporum species complex</taxon>
    </lineage>
</organism>
<accession>F9GCU8</accession>
<dbReference type="Gene3D" id="3.30.420.10">
    <property type="entry name" value="Ribonuclease H-like superfamily/Ribonuclease H"/>
    <property type="match status" value="1"/>
</dbReference>
<dbReference type="EMBL" id="AFQF01005207">
    <property type="protein sequence ID" value="EGU73009.1"/>
    <property type="molecule type" value="Genomic_DNA"/>
</dbReference>
<dbReference type="SUPFAM" id="SSF46689">
    <property type="entry name" value="Homeodomain-like"/>
    <property type="match status" value="1"/>
</dbReference>
<gene>
    <name evidence="1" type="ORF">FOXB_16481</name>
</gene>
<dbReference type="AlphaFoldDB" id="F9GCU8"/>
<dbReference type="InterPro" id="IPR036397">
    <property type="entry name" value="RNaseH_sf"/>
</dbReference>
<comment type="caution">
    <text evidence="1">The sequence shown here is derived from an EMBL/GenBank/DDBJ whole genome shotgun (WGS) entry which is preliminary data.</text>
</comment>
<dbReference type="GO" id="GO:0003676">
    <property type="term" value="F:nucleic acid binding"/>
    <property type="evidence" value="ECO:0007669"/>
    <property type="project" value="InterPro"/>
</dbReference>
<dbReference type="InterPro" id="IPR009057">
    <property type="entry name" value="Homeodomain-like_sf"/>
</dbReference>
<dbReference type="OrthoDB" id="5150811at2759"/>
<evidence type="ECO:0000313" key="1">
    <source>
        <dbReference type="EMBL" id="EGU73009.1"/>
    </source>
</evidence>
<protein>
    <recommendedName>
        <fullName evidence="2">Transposase Tc1-like domain-containing protein</fullName>
    </recommendedName>
</protein>
<proteinExistence type="predicted"/>
<sequence>MAELRAGKSQRIVAANFNTTQGTISKTKKRWEEEEILQSRARKGRPKKLTALQISHWRRKWRSKRRIKLSEEDAKARLKHCEFWLRHLDDYIQICFSDEVTVQNAPNNPDGWVFRRPDERYRKDLVNIQSHGKAWIRRPKKEVIPAGHIGKLLQKVSSLSSMNLSYFSKTTPVCISPKLQ</sequence>
<reference evidence="1" key="1">
    <citation type="journal article" date="2012" name="Mol. Plant Microbe Interact.">
        <title>A highly conserved effector in Fusarium oxysporum is required for full virulence on Arabidopsis.</title>
        <authorList>
            <person name="Thatcher L.F."/>
            <person name="Gardiner D.M."/>
            <person name="Kazan K."/>
            <person name="Manners J."/>
        </authorList>
    </citation>
    <scope>NUCLEOTIDE SEQUENCE [LARGE SCALE GENOMIC DNA]</scope>
    <source>
        <strain evidence="1">Fo5176</strain>
    </source>
</reference>
<dbReference type="STRING" id="660025.F9GCU8"/>